<accession>A0AAN6N3P4</accession>
<evidence type="ECO:0000256" key="1">
    <source>
        <dbReference type="SAM" id="MobiDB-lite"/>
    </source>
</evidence>
<sequence>MSDPTMNDRVNHDANKPMDLPTMDDRGIRGESQAPAPTMRCANNGPNVAASTEPGRSPDENGDTAKSGSPAPPRDASGSDQPSRDDGETSAAKPLAPSSQFDAQASDVITPARQPTNKIENSWEDNYALQKEIDPLYKGRYALIGNTIDLTGSDLKDDRNYTLERNSTLIQSVTSARQKS</sequence>
<gene>
    <name evidence="2" type="ORF">QBC46DRAFT_410633</name>
</gene>
<organism evidence="2 3">
    <name type="scientific">Diplogelasinospora grovesii</name>
    <dbReference type="NCBI Taxonomy" id="303347"/>
    <lineage>
        <taxon>Eukaryota</taxon>
        <taxon>Fungi</taxon>
        <taxon>Dikarya</taxon>
        <taxon>Ascomycota</taxon>
        <taxon>Pezizomycotina</taxon>
        <taxon>Sordariomycetes</taxon>
        <taxon>Sordariomycetidae</taxon>
        <taxon>Sordariales</taxon>
        <taxon>Diplogelasinosporaceae</taxon>
        <taxon>Diplogelasinospora</taxon>
    </lineage>
</organism>
<dbReference type="AlphaFoldDB" id="A0AAN6N3P4"/>
<keyword evidence="3" id="KW-1185">Reference proteome</keyword>
<evidence type="ECO:0000313" key="2">
    <source>
        <dbReference type="EMBL" id="KAK3937991.1"/>
    </source>
</evidence>
<protein>
    <submittedName>
        <fullName evidence="2">Uncharacterized protein</fullName>
    </submittedName>
</protein>
<proteinExistence type="predicted"/>
<dbReference type="EMBL" id="MU853840">
    <property type="protein sequence ID" value="KAK3937991.1"/>
    <property type="molecule type" value="Genomic_DNA"/>
</dbReference>
<reference evidence="3" key="1">
    <citation type="journal article" date="2023" name="Mol. Phylogenet. Evol.">
        <title>Genome-scale phylogeny and comparative genomics of the fungal order Sordariales.</title>
        <authorList>
            <person name="Hensen N."/>
            <person name="Bonometti L."/>
            <person name="Westerberg I."/>
            <person name="Brannstrom I.O."/>
            <person name="Guillou S."/>
            <person name="Cros-Aarteil S."/>
            <person name="Calhoun S."/>
            <person name="Haridas S."/>
            <person name="Kuo A."/>
            <person name="Mondo S."/>
            <person name="Pangilinan J."/>
            <person name="Riley R."/>
            <person name="LaButti K."/>
            <person name="Andreopoulos B."/>
            <person name="Lipzen A."/>
            <person name="Chen C."/>
            <person name="Yan M."/>
            <person name="Daum C."/>
            <person name="Ng V."/>
            <person name="Clum A."/>
            <person name="Steindorff A."/>
            <person name="Ohm R.A."/>
            <person name="Martin F."/>
            <person name="Silar P."/>
            <person name="Natvig D.O."/>
            <person name="Lalanne C."/>
            <person name="Gautier V."/>
            <person name="Ament-Velasquez S.L."/>
            <person name="Kruys A."/>
            <person name="Hutchinson M.I."/>
            <person name="Powell A.J."/>
            <person name="Barry K."/>
            <person name="Miller A.N."/>
            <person name="Grigoriev I.V."/>
            <person name="Debuchy R."/>
            <person name="Gladieux P."/>
            <person name="Hiltunen Thoren M."/>
            <person name="Johannesson H."/>
        </authorList>
    </citation>
    <scope>NUCLEOTIDE SEQUENCE [LARGE SCALE GENOMIC DNA]</scope>
    <source>
        <strain evidence="3">CBS 340.73</strain>
    </source>
</reference>
<feature type="region of interest" description="Disordered" evidence="1">
    <location>
        <begin position="1"/>
        <end position="118"/>
    </location>
</feature>
<dbReference type="Proteomes" id="UP001303473">
    <property type="component" value="Unassembled WGS sequence"/>
</dbReference>
<comment type="caution">
    <text evidence="2">The sequence shown here is derived from an EMBL/GenBank/DDBJ whole genome shotgun (WGS) entry which is preliminary data.</text>
</comment>
<evidence type="ECO:0000313" key="3">
    <source>
        <dbReference type="Proteomes" id="UP001303473"/>
    </source>
</evidence>
<name>A0AAN6N3P4_9PEZI</name>